<dbReference type="RefSeq" id="WP_053379260.1">
    <property type="nucleotide sequence ID" value="NZ_CP011801.1"/>
</dbReference>
<feature type="transmembrane region" description="Helical" evidence="1">
    <location>
        <begin position="6"/>
        <end position="29"/>
    </location>
</feature>
<evidence type="ECO:0000256" key="1">
    <source>
        <dbReference type="SAM" id="Phobius"/>
    </source>
</evidence>
<evidence type="ECO:0000259" key="2">
    <source>
        <dbReference type="Pfam" id="PF03413"/>
    </source>
</evidence>
<keyword evidence="1" id="KW-0812">Transmembrane</keyword>
<proteinExistence type="predicted"/>
<reference evidence="3" key="1">
    <citation type="journal article" date="2015" name="Proc. Natl. Acad. Sci. U.S.A.">
        <title>Expanded metabolic versatility of ubiquitous nitrite-oxidizing bacteria from the genus Nitrospira.</title>
        <authorList>
            <person name="Koch H."/>
            <person name="Lucker S."/>
            <person name="Albertsen M."/>
            <person name="Kitzinger K."/>
            <person name="Herbold C."/>
            <person name="Spieck E."/>
            <person name="Nielsen P.H."/>
            <person name="Wagner M."/>
            <person name="Daims H."/>
        </authorList>
    </citation>
    <scope>NUCLEOTIDE SEQUENCE [LARGE SCALE GENOMIC DNA]</scope>
    <source>
        <strain evidence="3">NSP M-1</strain>
    </source>
</reference>
<keyword evidence="4" id="KW-1185">Reference proteome</keyword>
<dbReference type="AlphaFoldDB" id="A0A0K2GAZ8"/>
<feature type="domain" description="PepSY" evidence="2">
    <location>
        <begin position="114"/>
        <end position="172"/>
    </location>
</feature>
<evidence type="ECO:0000313" key="4">
    <source>
        <dbReference type="Proteomes" id="UP000069205"/>
    </source>
</evidence>
<protein>
    <recommendedName>
        <fullName evidence="2">PepSY domain-containing protein</fullName>
    </recommendedName>
</protein>
<evidence type="ECO:0000313" key="3">
    <source>
        <dbReference type="EMBL" id="ALA58039.1"/>
    </source>
</evidence>
<dbReference type="OrthoDB" id="9760788at2"/>
<feature type="transmembrane region" description="Helical" evidence="1">
    <location>
        <begin position="251"/>
        <end position="273"/>
    </location>
</feature>
<dbReference type="Pfam" id="PF03413">
    <property type="entry name" value="PepSY"/>
    <property type="match status" value="1"/>
</dbReference>
<dbReference type="STRING" id="42253.NITMOv2_1615"/>
<sequence length="481" mass="53193">MSKLYILHRWLGLTAGLMLVVWYGSGLYVHWRALPSVLSFEEQRRTFGEPFTLSEAEKEFPEILKNYGKGPIKEVRLRRAGSRLIYEVHMVNSPGKVFDATTGALLSPIGEAFAKEIAQGFMPATAVEAATLLEVPDAYSIRLPMPVYRITFSDDQSTTVYVDPATASILSRTRTRERLYYAFGSIPHFLNMNLPFLQHNKTVKDGLLFILNALAGLVVFSGIAMAAWMIARHGFLGGLGLKHSLLCKVHYSLGLGFTVTSLLFIASGFFYVVNGSPPPVRIIPKPEELKPIAKPIDLADLRPARQIGSGEMRNSPGLSMVVLKQVLDVPLYHFHHAGGGFSVMRGDTGQPFAVDSHWLHQVVNAFLGSTDSVGEVQYLTDYDTYYYARDGRSPVLPVYRIQGNDSGQTIVYLSPATGEVVGRASRDFRVFRWIVSGFHAWDWPFLLQRPVLRDGIVVLLVIGGLGVSLTGLYLGIANLKG</sequence>
<dbReference type="KEGG" id="nmv:NITMOv2_1615"/>
<keyword evidence="1" id="KW-0472">Membrane</keyword>
<feature type="transmembrane region" description="Helical" evidence="1">
    <location>
        <begin position="207"/>
        <end position="231"/>
    </location>
</feature>
<keyword evidence="1" id="KW-1133">Transmembrane helix</keyword>
<feature type="transmembrane region" description="Helical" evidence="1">
    <location>
        <begin position="456"/>
        <end position="476"/>
    </location>
</feature>
<accession>A0A0K2GAZ8</accession>
<dbReference type="Proteomes" id="UP000069205">
    <property type="component" value="Chromosome"/>
</dbReference>
<gene>
    <name evidence="3" type="ORF">NITMOv2_1615</name>
</gene>
<dbReference type="PATRIC" id="fig|42253.5.peg.1587"/>
<organism evidence="3 4">
    <name type="scientific">Nitrospira moscoviensis</name>
    <dbReference type="NCBI Taxonomy" id="42253"/>
    <lineage>
        <taxon>Bacteria</taxon>
        <taxon>Pseudomonadati</taxon>
        <taxon>Nitrospirota</taxon>
        <taxon>Nitrospiria</taxon>
        <taxon>Nitrospirales</taxon>
        <taxon>Nitrospiraceae</taxon>
        <taxon>Nitrospira</taxon>
    </lineage>
</organism>
<name>A0A0K2GAZ8_NITMO</name>
<dbReference type="EMBL" id="CP011801">
    <property type="protein sequence ID" value="ALA58039.1"/>
    <property type="molecule type" value="Genomic_DNA"/>
</dbReference>
<dbReference type="InterPro" id="IPR025711">
    <property type="entry name" value="PepSY"/>
</dbReference>